<comment type="caution">
    <text evidence="2">The sequence shown here is derived from an EMBL/GenBank/DDBJ whole genome shotgun (WGS) entry which is preliminary data.</text>
</comment>
<evidence type="ECO:0000313" key="3">
    <source>
        <dbReference type="Proteomes" id="UP000307380"/>
    </source>
</evidence>
<gene>
    <name evidence="2" type="ORF">E6C70_09280</name>
</gene>
<dbReference type="RefSeq" id="WP_136424244.1">
    <property type="nucleotide sequence ID" value="NZ_SSSN01000005.1"/>
</dbReference>
<reference evidence="2 3" key="1">
    <citation type="submission" date="2019-04" db="EMBL/GenBank/DDBJ databases">
        <authorList>
            <person name="Jiang L."/>
        </authorList>
    </citation>
    <scope>NUCLEOTIDE SEQUENCE [LARGE SCALE GENOMIC DNA]</scope>
    <source>
        <strain evidence="2 3">YIM 131861</strain>
    </source>
</reference>
<keyword evidence="1" id="KW-0812">Transmembrane</keyword>
<feature type="transmembrane region" description="Helical" evidence="1">
    <location>
        <begin position="83"/>
        <end position="104"/>
    </location>
</feature>
<dbReference type="Proteomes" id="UP000307380">
    <property type="component" value="Unassembled WGS sequence"/>
</dbReference>
<dbReference type="EMBL" id="SSSN01000005">
    <property type="protein sequence ID" value="THG34446.1"/>
    <property type="molecule type" value="Genomic_DNA"/>
</dbReference>
<protein>
    <submittedName>
        <fullName evidence="2">Uncharacterized protein</fullName>
    </submittedName>
</protein>
<evidence type="ECO:0000256" key="1">
    <source>
        <dbReference type="SAM" id="Phobius"/>
    </source>
</evidence>
<keyword evidence="3" id="KW-1185">Reference proteome</keyword>
<dbReference type="AlphaFoldDB" id="A0A4S4FXM6"/>
<feature type="transmembrane region" description="Helical" evidence="1">
    <location>
        <begin position="52"/>
        <end position="71"/>
    </location>
</feature>
<evidence type="ECO:0000313" key="2">
    <source>
        <dbReference type="EMBL" id="THG34446.1"/>
    </source>
</evidence>
<sequence length="118" mass="13264">MTMGTEGRGPEGREKSLAEIALAKLDPQTRRRLEVAAEPKTRFRRFFGAPRVLWASSMVIVALVWIALGLFRLVEESRSGAAWFWIALGALELLVSVPALAVAAQDKRNKRGFYRNHR</sequence>
<organism evidence="2 3">
    <name type="scientific">Orlajensenia flava</name>
    <dbReference type="NCBI Taxonomy" id="2565934"/>
    <lineage>
        <taxon>Bacteria</taxon>
        <taxon>Bacillati</taxon>
        <taxon>Actinomycetota</taxon>
        <taxon>Actinomycetes</taxon>
        <taxon>Micrococcales</taxon>
        <taxon>Microbacteriaceae</taxon>
        <taxon>Orlajensenia</taxon>
    </lineage>
</organism>
<keyword evidence="1" id="KW-0472">Membrane</keyword>
<proteinExistence type="predicted"/>
<accession>A0A4S4FXM6</accession>
<keyword evidence="1" id="KW-1133">Transmembrane helix</keyword>
<name>A0A4S4FXM6_9MICO</name>